<reference evidence="3 4" key="1">
    <citation type="submission" date="2019-03" db="EMBL/GenBank/DDBJ databases">
        <title>Draft Genome Sequence of Desulfosporosinus fructosivorans Strain 63.6F, Isolated from Marine Sediment in the Baltic Sea.</title>
        <authorList>
            <person name="Hausmann B."/>
            <person name="Vandieken V."/>
            <person name="Pjevac P."/>
            <person name="Schreck K."/>
            <person name="Herbold C.W."/>
            <person name="Loy A."/>
        </authorList>
    </citation>
    <scope>NUCLEOTIDE SEQUENCE [LARGE SCALE GENOMIC DNA]</scope>
    <source>
        <strain evidence="3 4">63.6F</strain>
    </source>
</reference>
<dbReference type="PANTHER" id="PTHR35174">
    <property type="entry name" value="BLL7171 PROTEIN-RELATED"/>
    <property type="match status" value="1"/>
</dbReference>
<dbReference type="RefSeq" id="WP_135551491.1">
    <property type="nucleotide sequence ID" value="NZ_SPQQ01000012.1"/>
</dbReference>
<dbReference type="Pfam" id="PF03795">
    <property type="entry name" value="YCII"/>
    <property type="match status" value="1"/>
</dbReference>
<accession>A0A4Z0QYX5</accession>
<dbReference type="InterPro" id="IPR011008">
    <property type="entry name" value="Dimeric_a/b-barrel"/>
</dbReference>
<keyword evidence="4" id="KW-1185">Reference proteome</keyword>
<comment type="caution">
    <text evidence="3">The sequence shown here is derived from an EMBL/GenBank/DDBJ whole genome shotgun (WGS) entry which is preliminary data.</text>
</comment>
<evidence type="ECO:0000259" key="2">
    <source>
        <dbReference type="Pfam" id="PF03795"/>
    </source>
</evidence>
<organism evidence="3 4">
    <name type="scientific">Desulfosporosinus fructosivorans</name>
    <dbReference type="NCBI Taxonomy" id="2018669"/>
    <lineage>
        <taxon>Bacteria</taxon>
        <taxon>Bacillati</taxon>
        <taxon>Bacillota</taxon>
        <taxon>Clostridia</taxon>
        <taxon>Eubacteriales</taxon>
        <taxon>Desulfitobacteriaceae</taxon>
        <taxon>Desulfosporosinus</taxon>
    </lineage>
</organism>
<dbReference type="InterPro" id="IPR005545">
    <property type="entry name" value="YCII"/>
</dbReference>
<comment type="similarity">
    <text evidence="1">Belongs to the YciI family.</text>
</comment>
<name>A0A4Z0QYX5_9FIRM</name>
<dbReference type="SUPFAM" id="SSF54909">
    <property type="entry name" value="Dimeric alpha+beta barrel"/>
    <property type="match status" value="1"/>
</dbReference>
<evidence type="ECO:0000256" key="1">
    <source>
        <dbReference type="ARBA" id="ARBA00007689"/>
    </source>
</evidence>
<dbReference type="EMBL" id="SPQQ01000012">
    <property type="protein sequence ID" value="TGE35654.1"/>
    <property type="molecule type" value="Genomic_DNA"/>
</dbReference>
<evidence type="ECO:0000313" key="4">
    <source>
        <dbReference type="Proteomes" id="UP000298460"/>
    </source>
</evidence>
<dbReference type="Proteomes" id="UP000298460">
    <property type="component" value="Unassembled WGS sequence"/>
</dbReference>
<proteinExistence type="inferred from homology"/>
<protein>
    <submittedName>
        <fullName evidence="3">Transcription initiation protein</fullName>
    </submittedName>
</protein>
<feature type="domain" description="YCII-related" evidence="2">
    <location>
        <begin position="1"/>
        <end position="108"/>
    </location>
</feature>
<sequence>MQYLLIICHDESFAPNETLTREIIAWNKVMESRGILKYGNPLRPPSDAKTIRVRKGKLLLTDGPFSDTSEKIAAYVLIECSTPEEAIDAAAQHPMAKAATIEVRPIWEDLSNFI</sequence>
<evidence type="ECO:0000313" key="3">
    <source>
        <dbReference type="EMBL" id="TGE35654.1"/>
    </source>
</evidence>
<gene>
    <name evidence="3" type="ORF">E4K67_24315</name>
</gene>
<dbReference type="AlphaFoldDB" id="A0A4Z0QYX5"/>
<dbReference type="PANTHER" id="PTHR35174:SF3">
    <property type="entry name" value="BLL7171 PROTEIN"/>
    <property type="match status" value="1"/>
</dbReference>
<dbReference type="OrthoDB" id="9807535at2"/>
<dbReference type="Gene3D" id="3.30.70.1060">
    <property type="entry name" value="Dimeric alpha+beta barrel"/>
    <property type="match status" value="1"/>
</dbReference>